<feature type="compositionally biased region" description="Basic residues" evidence="1">
    <location>
        <begin position="1"/>
        <end position="10"/>
    </location>
</feature>
<proteinExistence type="predicted"/>
<name>A0A2P6SA61_ROSCH</name>
<evidence type="ECO:0000313" key="3">
    <source>
        <dbReference type="Proteomes" id="UP000238479"/>
    </source>
</evidence>
<organism evidence="2 3">
    <name type="scientific">Rosa chinensis</name>
    <name type="common">China rose</name>
    <dbReference type="NCBI Taxonomy" id="74649"/>
    <lineage>
        <taxon>Eukaryota</taxon>
        <taxon>Viridiplantae</taxon>
        <taxon>Streptophyta</taxon>
        <taxon>Embryophyta</taxon>
        <taxon>Tracheophyta</taxon>
        <taxon>Spermatophyta</taxon>
        <taxon>Magnoliopsida</taxon>
        <taxon>eudicotyledons</taxon>
        <taxon>Gunneridae</taxon>
        <taxon>Pentapetalae</taxon>
        <taxon>rosids</taxon>
        <taxon>fabids</taxon>
        <taxon>Rosales</taxon>
        <taxon>Rosaceae</taxon>
        <taxon>Rosoideae</taxon>
        <taxon>Rosoideae incertae sedis</taxon>
        <taxon>Rosa</taxon>
    </lineage>
</organism>
<reference evidence="2 3" key="1">
    <citation type="journal article" date="2018" name="Nat. Genet.">
        <title>The Rosa genome provides new insights in the design of modern roses.</title>
        <authorList>
            <person name="Bendahmane M."/>
        </authorList>
    </citation>
    <scope>NUCLEOTIDE SEQUENCE [LARGE SCALE GENOMIC DNA]</scope>
    <source>
        <strain evidence="3">cv. Old Blush</strain>
    </source>
</reference>
<keyword evidence="3" id="KW-1185">Reference proteome</keyword>
<protein>
    <submittedName>
        <fullName evidence="2">Uncharacterized protein</fullName>
    </submittedName>
</protein>
<feature type="region of interest" description="Disordered" evidence="1">
    <location>
        <begin position="1"/>
        <end position="33"/>
    </location>
</feature>
<dbReference type="Gramene" id="PRQ55556">
    <property type="protein sequence ID" value="PRQ55556"/>
    <property type="gene ID" value="RchiOBHm_Chr1g0325881"/>
</dbReference>
<comment type="caution">
    <text evidence="2">The sequence shown here is derived from an EMBL/GenBank/DDBJ whole genome shotgun (WGS) entry which is preliminary data.</text>
</comment>
<dbReference type="EMBL" id="PDCK01000039">
    <property type="protein sequence ID" value="PRQ55556.1"/>
    <property type="molecule type" value="Genomic_DNA"/>
</dbReference>
<sequence length="106" mass="12305">MGGACSRKRNHRDDEDNFPRGISRRYSKSGSSKCLATSFSRPAIDIQHEKGQCPSLMDFYVRQIRERASAKELLKHCFIRTARKSPRLLERIRIFGCENSSWRTRG</sequence>
<dbReference type="Proteomes" id="UP000238479">
    <property type="component" value="Chromosome 1"/>
</dbReference>
<dbReference type="AlphaFoldDB" id="A0A2P6SA61"/>
<gene>
    <name evidence="2" type="ORF">RchiOBHm_Chr1g0325881</name>
</gene>
<evidence type="ECO:0000256" key="1">
    <source>
        <dbReference type="SAM" id="MobiDB-lite"/>
    </source>
</evidence>
<evidence type="ECO:0000313" key="2">
    <source>
        <dbReference type="EMBL" id="PRQ55556.1"/>
    </source>
</evidence>
<accession>A0A2P6SA61</accession>
<dbReference type="STRING" id="74649.A0A2P6SA61"/>